<evidence type="ECO:0000313" key="1">
    <source>
        <dbReference type="EMBL" id="ODS22825.1"/>
    </source>
</evidence>
<dbReference type="STRING" id="62101.AB835_12175"/>
<sequence>MQLLQENDLGPDIVSVEFESSIRSKASSNVKKLKNKKESKINKIKSNEDGLVRCIDNEACEISDKDYLDSYVIEGMNGEQIVIKEGPNPKCNMILATLFEKYSKNGPTKFYNFFNALYRDRINLGIYVYRKLYFGESKFENTYIDFMGNEIRELG</sequence>
<organism evidence="1 2">
    <name type="scientific">Candidatus Endobugula sertula</name>
    <name type="common">Bugula neritina bacterial symbiont</name>
    <dbReference type="NCBI Taxonomy" id="62101"/>
    <lineage>
        <taxon>Bacteria</taxon>
        <taxon>Pseudomonadati</taxon>
        <taxon>Pseudomonadota</taxon>
        <taxon>Gammaproteobacteria</taxon>
        <taxon>Cellvibrionales</taxon>
        <taxon>Cellvibrionaceae</taxon>
        <taxon>Candidatus Endobugula</taxon>
    </lineage>
</organism>
<comment type="caution">
    <text evidence="1">The sequence shown here is derived from an EMBL/GenBank/DDBJ whole genome shotgun (WGS) entry which is preliminary data.</text>
</comment>
<gene>
    <name evidence="1" type="ORF">AB835_12175</name>
</gene>
<protein>
    <submittedName>
        <fullName evidence="1">Uncharacterized protein</fullName>
    </submittedName>
</protein>
<name>A0A1D2QMN4_9GAMM</name>
<proteinExistence type="predicted"/>
<reference evidence="1 2" key="1">
    <citation type="journal article" date="2016" name="Appl. Environ. Microbiol.">
        <title>Lack of Overt Genome Reduction in the Bryostatin-Producing Bryozoan Symbiont "Candidatus Endobugula sertula".</title>
        <authorList>
            <person name="Miller I.J."/>
            <person name="Vanee N."/>
            <person name="Fong S.S."/>
            <person name="Lim-Fong G.E."/>
            <person name="Kwan J.C."/>
        </authorList>
    </citation>
    <scope>NUCLEOTIDE SEQUENCE [LARGE SCALE GENOMIC DNA]</scope>
    <source>
        <strain evidence="1">AB1-4</strain>
    </source>
</reference>
<dbReference type="Proteomes" id="UP000242502">
    <property type="component" value="Unassembled WGS sequence"/>
</dbReference>
<dbReference type="AlphaFoldDB" id="A0A1D2QMN4"/>
<evidence type="ECO:0000313" key="2">
    <source>
        <dbReference type="Proteomes" id="UP000242502"/>
    </source>
</evidence>
<dbReference type="EMBL" id="MDLC01000051">
    <property type="protein sequence ID" value="ODS22825.1"/>
    <property type="molecule type" value="Genomic_DNA"/>
</dbReference>
<accession>A0A1D2QMN4</accession>